<reference evidence="1 2" key="1">
    <citation type="submission" date="2016-03" db="EMBL/GenBank/DDBJ databases">
        <title>Draft genome sequence of Gluconobacter cerinus strain CECT 9110.</title>
        <authorList>
            <person name="Sainz F."/>
            <person name="Mas A."/>
            <person name="Torija M.J."/>
        </authorList>
    </citation>
    <scope>NUCLEOTIDE SEQUENCE [LARGE SCALE GENOMIC DNA]</scope>
    <source>
        <strain evidence="1 2">CECT 9110</strain>
    </source>
</reference>
<protein>
    <submittedName>
        <fullName evidence="1">Phage tail sheath protein</fullName>
    </submittedName>
</protein>
<sequence>MKNIVVTAADISLFHVAARELGDACQWWRIAQTNGLSDPDLSKVETVQPLKIPMKDLTLSSGLPNEEGG</sequence>
<dbReference type="GeneID" id="89649863"/>
<accession>A0A1B6VKX9</accession>
<dbReference type="RefSeq" id="WP_064274264.1">
    <property type="nucleotide sequence ID" value="NZ_JACRVY010000007.1"/>
</dbReference>
<dbReference type="Proteomes" id="UP000077786">
    <property type="component" value="Unassembled WGS sequence"/>
</dbReference>
<gene>
    <name evidence="1" type="ORF">A0123_01518</name>
</gene>
<proteinExistence type="predicted"/>
<dbReference type="OrthoDB" id="8453045at2"/>
<organism evidence="1 2">
    <name type="scientific">Gluconobacter cerinus</name>
    <dbReference type="NCBI Taxonomy" id="38307"/>
    <lineage>
        <taxon>Bacteria</taxon>
        <taxon>Pseudomonadati</taxon>
        <taxon>Pseudomonadota</taxon>
        <taxon>Alphaproteobacteria</taxon>
        <taxon>Acetobacterales</taxon>
        <taxon>Acetobacteraceae</taxon>
        <taxon>Gluconobacter</taxon>
    </lineage>
</organism>
<dbReference type="AlphaFoldDB" id="A0A1B6VKX9"/>
<dbReference type="PATRIC" id="fig|38307.3.peg.1557"/>
<dbReference type="EMBL" id="LUTU01000006">
    <property type="protein sequence ID" value="OAJ67879.1"/>
    <property type="molecule type" value="Genomic_DNA"/>
</dbReference>
<evidence type="ECO:0000313" key="2">
    <source>
        <dbReference type="Proteomes" id="UP000077786"/>
    </source>
</evidence>
<comment type="caution">
    <text evidence="1">The sequence shown here is derived from an EMBL/GenBank/DDBJ whole genome shotgun (WGS) entry which is preliminary data.</text>
</comment>
<evidence type="ECO:0000313" key="1">
    <source>
        <dbReference type="EMBL" id="OAJ67879.1"/>
    </source>
</evidence>
<name>A0A1B6VKX9_9PROT</name>